<comment type="caution">
    <text evidence="3">The sequence shown here is derived from an EMBL/GenBank/DDBJ whole genome shotgun (WGS) entry which is preliminary data.</text>
</comment>
<feature type="transmembrane region" description="Helical" evidence="2">
    <location>
        <begin position="193"/>
        <end position="213"/>
    </location>
</feature>
<evidence type="ECO:0000256" key="1">
    <source>
        <dbReference type="SAM" id="MobiDB-lite"/>
    </source>
</evidence>
<reference evidence="3 4" key="1">
    <citation type="submission" date="2021-04" db="EMBL/GenBank/DDBJ databases">
        <authorList>
            <person name="Tang X."/>
            <person name="Zhou X."/>
            <person name="Chen X."/>
            <person name="Cernava T."/>
            <person name="Zhang C."/>
        </authorList>
    </citation>
    <scope>NUCLEOTIDE SEQUENCE [LARGE SCALE GENOMIC DNA]</scope>
    <source>
        <strain evidence="3 4">BH-SS-21</strain>
    </source>
</reference>
<gene>
    <name evidence="3" type="ORF">J8N05_04340</name>
</gene>
<keyword evidence="2" id="KW-1133">Transmembrane helix</keyword>
<dbReference type="RefSeq" id="WP_210881150.1">
    <property type="nucleotide sequence ID" value="NZ_JAGPYQ010000001.1"/>
</dbReference>
<dbReference type="Proteomes" id="UP000677413">
    <property type="component" value="Unassembled WGS sequence"/>
</dbReference>
<organism evidence="3 4">
    <name type="scientific">Streptomyces liliiviolaceus</name>
    <dbReference type="NCBI Taxonomy" id="2823109"/>
    <lineage>
        <taxon>Bacteria</taxon>
        <taxon>Bacillati</taxon>
        <taxon>Actinomycetota</taxon>
        <taxon>Actinomycetes</taxon>
        <taxon>Kitasatosporales</taxon>
        <taxon>Streptomycetaceae</taxon>
        <taxon>Streptomyces</taxon>
    </lineage>
</organism>
<sequence length="282" mass="29729">MLTGFPLLAAFCCAIVLSGDGDGVLSSRDMKLLVAINFIGVFCVISAWRFLQVGKRWRKQEADAQALLTCVSVLYLCGEMLMGRAKALTVDRFNSILCQNLGDFASDSPEFPDTERRLEVLRHVSGVQQVLMKSSGRLLIDGSEGVPGLVRELESLLDGLLEQRWLNLLDVSSVTSAESVTQSSQGEIDRRDIWIVVGGSSVAAIGLGVAAGIGVPLAAAVPAALVFLLGPAALWGSKRLGVSPRHVLDSVRTPVMEANQGGTPQQPSTGTQSQGVSPGAGA</sequence>
<feature type="region of interest" description="Disordered" evidence="1">
    <location>
        <begin position="257"/>
        <end position="282"/>
    </location>
</feature>
<name>A0A940XNQ2_9ACTN</name>
<evidence type="ECO:0000256" key="2">
    <source>
        <dbReference type="SAM" id="Phobius"/>
    </source>
</evidence>
<evidence type="ECO:0000313" key="4">
    <source>
        <dbReference type="Proteomes" id="UP000677413"/>
    </source>
</evidence>
<proteinExistence type="predicted"/>
<keyword evidence="4" id="KW-1185">Reference proteome</keyword>
<accession>A0A940XNQ2</accession>
<feature type="transmembrane region" description="Helical" evidence="2">
    <location>
        <begin position="219"/>
        <end position="236"/>
    </location>
</feature>
<feature type="compositionally biased region" description="Low complexity" evidence="1">
    <location>
        <begin position="260"/>
        <end position="275"/>
    </location>
</feature>
<protein>
    <submittedName>
        <fullName evidence="3">Uncharacterized protein</fullName>
    </submittedName>
</protein>
<dbReference type="EMBL" id="JAGPYQ010000001">
    <property type="protein sequence ID" value="MBQ0847456.1"/>
    <property type="molecule type" value="Genomic_DNA"/>
</dbReference>
<dbReference type="AlphaFoldDB" id="A0A940XNQ2"/>
<keyword evidence="2" id="KW-0472">Membrane</keyword>
<evidence type="ECO:0000313" key="3">
    <source>
        <dbReference type="EMBL" id="MBQ0847456.1"/>
    </source>
</evidence>
<feature type="transmembrane region" description="Helical" evidence="2">
    <location>
        <begin position="34"/>
        <end position="51"/>
    </location>
</feature>
<keyword evidence="2" id="KW-0812">Transmembrane</keyword>